<dbReference type="Proteomes" id="UP000007148">
    <property type="component" value="Unassembled WGS sequence"/>
</dbReference>
<evidence type="ECO:0000313" key="1">
    <source>
        <dbReference type="EMBL" id="CCA69320.1"/>
    </source>
</evidence>
<dbReference type="AlphaFoldDB" id="G4TDC5"/>
<gene>
    <name evidence="1" type="ORF">PIIN_03219</name>
</gene>
<accession>G4TDC5</accession>
<dbReference type="InParanoid" id="G4TDC5"/>
<proteinExistence type="predicted"/>
<dbReference type="EMBL" id="CAFZ01000052">
    <property type="protein sequence ID" value="CCA69320.1"/>
    <property type="molecule type" value="Genomic_DNA"/>
</dbReference>
<reference evidence="1 2" key="1">
    <citation type="journal article" date="2011" name="PLoS Pathog.">
        <title>Endophytic Life Strategies Decoded by Genome and Transcriptome Analyses of the Mutualistic Root Symbiont Piriformospora indica.</title>
        <authorList>
            <person name="Zuccaro A."/>
            <person name="Lahrmann U."/>
            <person name="Guldener U."/>
            <person name="Langen G."/>
            <person name="Pfiffi S."/>
            <person name="Biedenkopf D."/>
            <person name="Wong P."/>
            <person name="Samans B."/>
            <person name="Grimm C."/>
            <person name="Basiewicz M."/>
            <person name="Murat C."/>
            <person name="Martin F."/>
            <person name="Kogel K.H."/>
        </authorList>
    </citation>
    <scope>NUCLEOTIDE SEQUENCE [LARGE SCALE GENOMIC DNA]</scope>
    <source>
        <strain evidence="1 2">DSM 11827</strain>
    </source>
</reference>
<sequence>MCLAPLQYQESLSEDGWVSSELRKAIYSIGPSKYSIRTTEPPELPKRVVSAPHTSTLRVCVAEPSGPSVINEAKADSPTCYTGAVVPTLTEKVCPLPDRFSSIHNVCAYVSSRSRLSDALTYEFFEGRDPKSRIRTSI</sequence>
<name>G4TDC5_SERID</name>
<protein>
    <submittedName>
        <fullName evidence="1">Uncharacterized protein</fullName>
    </submittedName>
</protein>
<organism evidence="1 2">
    <name type="scientific">Serendipita indica (strain DSM 11827)</name>
    <name type="common">Root endophyte fungus</name>
    <name type="synonym">Piriformospora indica</name>
    <dbReference type="NCBI Taxonomy" id="1109443"/>
    <lineage>
        <taxon>Eukaryota</taxon>
        <taxon>Fungi</taxon>
        <taxon>Dikarya</taxon>
        <taxon>Basidiomycota</taxon>
        <taxon>Agaricomycotina</taxon>
        <taxon>Agaricomycetes</taxon>
        <taxon>Sebacinales</taxon>
        <taxon>Serendipitaceae</taxon>
        <taxon>Serendipita</taxon>
    </lineage>
</organism>
<evidence type="ECO:0000313" key="2">
    <source>
        <dbReference type="Proteomes" id="UP000007148"/>
    </source>
</evidence>
<dbReference type="HOGENOM" id="CLU_1856060_0_0_1"/>
<keyword evidence="2" id="KW-1185">Reference proteome</keyword>